<feature type="transmembrane region" description="Helical" evidence="1">
    <location>
        <begin position="106"/>
        <end position="124"/>
    </location>
</feature>
<keyword evidence="1" id="KW-0812">Transmembrane</keyword>
<proteinExistence type="predicted"/>
<feature type="domain" description="DUF7144" evidence="2">
    <location>
        <begin position="10"/>
        <end position="122"/>
    </location>
</feature>
<comment type="caution">
    <text evidence="3">The sequence shown here is derived from an EMBL/GenBank/DDBJ whole genome shotgun (WGS) entry which is preliminary data.</text>
</comment>
<dbReference type="Pfam" id="PF23636">
    <property type="entry name" value="DUF7144"/>
    <property type="match status" value="1"/>
</dbReference>
<evidence type="ECO:0000259" key="2">
    <source>
        <dbReference type="Pfam" id="PF23636"/>
    </source>
</evidence>
<sequence>GRAAPVRSGWLTFAGVVALTLGAFNLIDGLVALFQEDYFLVGAHEILVFDFTFWGWFWIAVGVVQIAVGIGILAGQTWARVVGVILAVLAAIGQLAFLAAFPVWSVLVIVLCVLLIVALTAPPANAEPDRLDRPAI</sequence>
<evidence type="ECO:0000313" key="3">
    <source>
        <dbReference type="EMBL" id="MFD0854772.1"/>
    </source>
</evidence>
<accession>A0ABW3CL79</accession>
<feature type="transmembrane region" description="Helical" evidence="1">
    <location>
        <begin position="54"/>
        <end position="74"/>
    </location>
</feature>
<organism evidence="3 4">
    <name type="scientific">Actinomadura adrarensis</name>
    <dbReference type="NCBI Taxonomy" id="1819600"/>
    <lineage>
        <taxon>Bacteria</taxon>
        <taxon>Bacillati</taxon>
        <taxon>Actinomycetota</taxon>
        <taxon>Actinomycetes</taxon>
        <taxon>Streptosporangiales</taxon>
        <taxon>Thermomonosporaceae</taxon>
        <taxon>Actinomadura</taxon>
    </lineage>
</organism>
<keyword evidence="1" id="KW-0472">Membrane</keyword>
<reference evidence="4" key="1">
    <citation type="journal article" date="2019" name="Int. J. Syst. Evol. Microbiol.">
        <title>The Global Catalogue of Microorganisms (GCM) 10K type strain sequencing project: providing services to taxonomists for standard genome sequencing and annotation.</title>
        <authorList>
            <consortium name="The Broad Institute Genomics Platform"/>
            <consortium name="The Broad Institute Genome Sequencing Center for Infectious Disease"/>
            <person name="Wu L."/>
            <person name="Ma J."/>
        </authorList>
    </citation>
    <scope>NUCLEOTIDE SEQUENCE [LARGE SCALE GENOMIC DNA]</scope>
    <source>
        <strain evidence="4">JCM 31696</strain>
    </source>
</reference>
<dbReference type="InterPro" id="IPR055568">
    <property type="entry name" value="DUF7144"/>
</dbReference>
<dbReference type="EMBL" id="JBHTIR010003165">
    <property type="protein sequence ID" value="MFD0854772.1"/>
    <property type="molecule type" value="Genomic_DNA"/>
</dbReference>
<name>A0ABW3CL79_9ACTN</name>
<keyword evidence="4" id="KW-1185">Reference proteome</keyword>
<feature type="non-terminal residue" evidence="3">
    <location>
        <position position="1"/>
    </location>
</feature>
<feature type="transmembrane region" description="Helical" evidence="1">
    <location>
        <begin position="12"/>
        <end position="34"/>
    </location>
</feature>
<dbReference type="Proteomes" id="UP001597083">
    <property type="component" value="Unassembled WGS sequence"/>
</dbReference>
<evidence type="ECO:0000313" key="4">
    <source>
        <dbReference type="Proteomes" id="UP001597083"/>
    </source>
</evidence>
<evidence type="ECO:0000256" key="1">
    <source>
        <dbReference type="SAM" id="Phobius"/>
    </source>
</evidence>
<feature type="transmembrane region" description="Helical" evidence="1">
    <location>
        <begin position="81"/>
        <end position="100"/>
    </location>
</feature>
<gene>
    <name evidence="3" type="ORF">ACFQ07_21210</name>
</gene>
<keyword evidence="1" id="KW-1133">Transmembrane helix</keyword>
<protein>
    <recommendedName>
        <fullName evidence="2">DUF7144 domain-containing protein</fullName>
    </recommendedName>
</protein>